<dbReference type="RefSeq" id="WP_013651015.1">
    <property type="nucleotide sequence ID" value="NC_015259.1"/>
</dbReference>
<dbReference type="OrthoDB" id="9800654at2"/>
<sequence>MLKLIAETLAVDRGGRRVFADLSFTLASGMALLVTGPNGVGKSSLLRTLAGLVAPAHGNLSLQGGVADRSVGEHCHYFGHLDAVKPSLSVLENLNFWQAFFGTEWRAGGFEATGMDAAEALDGLGIVHTATLPAAYLSAGQRRRLSLARLLVSPRPVWLLDEPTSALDAASEKGLLALMNDHLTRGGLIVAATHARIDLASAAELRMEAPQ</sequence>
<dbReference type="Proteomes" id="UP000008130">
    <property type="component" value="Chromosome"/>
</dbReference>
<accession>F2J144</accession>
<dbReference type="InterPro" id="IPR003439">
    <property type="entry name" value="ABC_transporter-like_ATP-bd"/>
</dbReference>
<dbReference type="Pfam" id="PF00005">
    <property type="entry name" value="ABC_tran"/>
    <property type="match status" value="1"/>
</dbReference>
<evidence type="ECO:0000256" key="5">
    <source>
        <dbReference type="ARBA" id="ARBA00022967"/>
    </source>
</evidence>
<dbReference type="STRING" id="991905.SL003B_0252"/>
<dbReference type="InterPro" id="IPR017871">
    <property type="entry name" value="ABC_transporter-like_CS"/>
</dbReference>
<evidence type="ECO:0000313" key="9">
    <source>
        <dbReference type="Proteomes" id="UP000008130"/>
    </source>
</evidence>
<dbReference type="GO" id="GO:0022857">
    <property type="term" value="F:transmembrane transporter activity"/>
    <property type="evidence" value="ECO:0007669"/>
    <property type="project" value="InterPro"/>
</dbReference>
<keyword evidence="1" id="KW-0813">Transport</keyword>
<reference evidence="8 9" key="1">
    <citation type="journal article" date="2011" name="J. Bacteriol.">
        <title>Complete genome sequence of Polymorphum gilvum SL003B-26A1T, a crude oil-degrading bacterium from oil-polluted saline soil.</title>
        <authorList>
            <person name="Li S.G."/>
            <person name="Tang Y.Q."/>
            <person name="Nie Y."/>
            <person name="Cai M."/>
            <person name="Wu X.L."/>
        </authorList>
    </citation>
    <scope>NUCLEOTIDE SEQUENCE [LARGE SCALE GENOMIC DNA]</scope>
    <source>
        <strain evidence="9">LMG 25793 / CGMCC 1.9160 / SL003B-26A1</strain>
    </source>
</reference>
<dbReference type="InterPro" id="IPR003593">
    <property type="entry name" value="AAA+_ATPase"/>
</dbReference>
<dbReference type="GO" id="GO:0005524">
    <property type="term" value="F:ATP binding"/>
    <property type="evidence" value="ECO:0007669"/>
    <property type="project" value="UniProtKB-KW"/>
</dbReference>
<dbReference type="SUPFAM" id="SSF52540">
    <property type="entry name" value="P-loop containing nucleoside triphosphate hydrolases"/>
    <property type="match status" value="1"/>
</dbReference>
<organism evidence="8 9">
    <name type="scientific">Polymorphum gilvum (strain LMG 25793 / CGMCC 1.9160 / SL003B-26A1)</name>
    <dbReference type="NCBI Taxonomy" id="991905"/>
    <lineage>
        <taxon>Bacteria</taxon>
        <taxon>Pseudomonadati</taxon>
        <taxon>Pseudomonadota</taxon>
        <taxon>Alphaproteobacteria</taxon>
        <taxon>Rhodobacterales</taxon>
        <taxon>Paracoccaceae</taxon>
        <taxon>Polymorphum</taxon>
    </lineage>
</organism>
<dbReference type="KEGG" id="pgv:SL003B_0252"/>
<dbReference type="AlphaFoldDB" id="F2J144"/>
<evidence type="ECO:0000256" key="3">
    <source>
        <dbReference type="ARBA" id="ARBA00022748"/>
    </source>
</evidence>
<dbReference type="PROSITE" id="PS50893">
    <property type="entry name" value="ABC_TRANSPORTER_2"/>
    <property type="match status" value="1"/>
</dbReference>
<proteinExistence type="predicted"/>
<evidence type="ECO:0000313" key="8">
    <source>
        <dbReference type="EMBL" id="ADZ68690.1"/>
    </source>
</evidence>
<dbReference type="PANTHER" id="PTHR43499:SF1">
    <property type="entry name" value="ABC TRANSPORTER I FAMILY MEMBER 1"/>
    <property type="match status" value="1"/>
</dbReference>
<dbReference type="InterPro" id="IPR005895">
    <property type="entry name" value="ABC_transptr_haem_export_CcmA"/>
</dbReference>
<evidence type="ECO:0000256" key="2">
    <source>
        <dbReference type="ARBA" id="ARBA00022741"/>
    </source>
</evidence>
<dbReference type="SMART" id="SM00382">
    <property type="entry name" value="AAA"/>
    <property type="match status" value="1"/>
</dbReference>
<keyword evidence="4" id="KW-0067">ATP-binding</keyword>
<keyword evidence="2" id="KW-0547">Nucleotide-binding</keyword>
<evidence type="ECO:0000256" key="6">
    <source>
        <dbReference type="ARBA" id="ARBA00023136"/>
    </source>
</evidence>
<dbReference type="InterPro" id="IPR027417">
    <property type="entry name" value="P-loop_NTPase"/>
</dbReference>
<dbReference type="EMBL" id="CP002568">
    <property type="protein sequence ID" value="ADZ68690.1"/>
    <property type="molecule type" value="Genomic_DNA"/>
</dbReference>
<dbReference type="eggNOG" id="COG4133">
    <property type="taxonomic scope" value="Bacteria"/>
</dbReference>
<dbReference type="GO" id="GO:0017004">
    <property type="term" value="P:cytochrome complex assembly"/>
    <property type="evidence" value="ECO:0007669"/>
    <property type="project" value="UniProtKB-KW"/>
</dbReference>
<keyword evidence="5" id="KW-1278">Translocase</keyword>
<dbReference type="HOGENOM" id="CLU_000604_1_2_5"/>
<gene>
    <name evidence="8" type="ordered locus">SL003B_0252</name>
</gene>
<dbReference type="GO" id="GO:0016887">
    <property type="term" value="F:ATP hydrolysis activity"/>
    <property type="evidence" value="ECO:0007669"/>
    <property type="project" value="InterPro"/>
</dbReference>
<dbReference type="PROSITE" id="PS00211">
    <property type="entry name" value="ABC_TRANSPORTER_1"/>
    <property type="match status" value="1"/>
</dbReference>
<feature type="domain" description="ABC transporter" evidence="7">
    <location>
        <begin position="2"/>
        <end position="209"/>
    </location>
</feature>
<name>F2J144_POLGS</name>
<evidence type="ECO:0000256" key="1">
    <source>
        <dbReference type="ARBA" id="ARBA00022448"/>
    </source>
</evidence>
<dbReference type="PATRIC" id="fig|991905.3.peg.256"/>
<evidence type="ECO:0000259" key="7">
    <source>
        <dbReference type="PROSITE" id="PS50893"/>
    </source>
</evidence>
<keyword evidence="6" id="KW-0472">Membrane</keyword>
<keyword evidence="3" id="KW-0201">Cytochrome c-type biogenesis</keyword>
<keyword evidence="9" id="KW-1185">Reference proteome</keyword>
<dbReference type="PANTHER" id="PTHR43499">
    <property type="entry name" value="ABC TRANSPORTER I FAMILY MEMBER 1"/>
    <property type="match status" value="1"/>
</dbReference>
<evidence type="ECO:0000256" key="4">
    <source>
        <dbReference type="ARBA" id="ARBA00022840"/>
    </source>
</evidence>
<dbReference type="Gene3D" id="3.40.50.300">
    <property type="entry name" value="P-loop containing nucleotide triphosphate hydrolases"/>
    <property type="match status" value="1"/>
</dbReference>
<dbReference type="NCBIfam" id="TIGR01189">
    <property type="entry name" value="ccmA"/>
    <property type="match status" value="1"/>
</dbReference>
<protein>
    <submittedName>
        <fullName evidence="8">ABC-type transport system involved in cytochrome c biogenesis, ATPase component</fullName>
    </submittedName>
</protein>